<evidence type="ECO:0000256" key="1">
    <source>
        <dbReference type="ARBA" id="ARBA00022801"/>
    </source>
</evidence>
<dbReference type="GO" id="GO:0016787">
    <property type="term" value="F:hydrolase activity"/>
    <property type="evidence" value="ECO:0007669"/>
    <property type="project" value="UniProtKB-KW"/>
</dbReference>
<dbReference type="AlphaFoldDB" id="A0A7S2DGK2"/>
<gene>
    <name evidence="3" type="ORF">DSPE1174_LOCUS22159</name>
</gene>
<dbReference type="InterPro" id="IPR049730">
    <property type="entry name" value="SNF2/RAD54-like_C"/>
</dbReference>
<accession>A0A7S2DGK2</accession>
<name>A0A7S2DGK2_9STRA</name>
<dbReference type="InterPro" id="IPR027417">
    <property type="entry name" value="P-loop_NTPase"/>
</dbReference>
<feature type="domain" description="Helicase C-terminal" evidence="2">
    <location>
        <begin position="1"/>
        <end position="89"/>
    </location>
</feature>
<dbReference type="CDD" id="cd18793">
    <property type="entry name" value="SF2_C_SNF"/>
    <property type="match status" value="1"/>
</dbReference>
<sequence length="107" mass="11616">MLLSTRAGGLGLNLTAANVVILHDLDFNPELDRQAEDRCYRIGQTKPVQVFKLVTAGTVDEKIYEVGLRKTIVNQALLDGTPDNTAADVSSIVADALRPYLEQSSTD</sequence>
<dbReference type="PROSITE" id="PS51194">
    <property type="entry name" value="HELICASE_CTER"/>
    <property type="match status" value="1"/>
</dbReference>
<evidence type="ECO:0000313" key="3">
    <source>
        <dbReference type="EMBL" id="CAD9453761.1"/>
    </source>
</evidence>
<organism evidence="3">
    <name type="scientific">Octactis speculum</name>
    <dbReference type="NCBI Taxonomy" id="3111310"/>
    <lineage>
        <taxon>Eukaryota</taxon>
        <taxon>Sar</taxon>
        <taxon>Stramenopiles</taxon>
        <taxon>Ochrophyta</taxon>
        <taxon>Dictyochophyceae</taxon>
        <taxon>Dictyochales</taxon>
        <taxon>Dictyochaceae</taxon>
        <taxon>Octactis</taxon>
    </lineage>
</organism>
<evidence type="ECO:0000259" key="2">
    <source>
        <dbReference type="PROSITE" id="PS51194"/>
    </source>
</evidence>
<dbReference type="Gene3D" id="3.40.50.300">
    <property type="entry name" value="P-loop containing nucleotide triphosphate hydrolases"/>
    <property type="match status" value="1"/>
</dbReference>
<proteinExistence type="predicted"/>
<dbReference type="PANTHER" id="PTHR10799">
    <property type="entry name" value="SNF2/RAD54 HELICASE FAMILY"/>
    <property type="match status" value="1"/>
</dbReference>
<protein>
    <recommendedName>
        <fullName evidence="2">Helicase C-terminal domain-containing protein</fullName>
    </recommendedName>
</protein>
<dbReference type="InterPro" id="IPR001650">
    <property type="entry name" value="Helicase_C-like"/>
</dbReference>
<reference evidence="3" key="1">
    <citation type="submission" date="2021-01" db="EMBL/GenBank/DDBJ databases">
        <authorList>
            <person name="Corre E."/>
            <person name="Pelletier E."/>
            <person name="Niang G."/>
            <person name="Scheremetjew M."/>
            <person name="Finn R."/>
            <person name="Kale V."/>
            <person name="Holt S."/>
            <person name="Cochrane G."/>
            <person name="Meng A."/>
            <person name="Brown T."/>
            <person name="Cohen L."/>
        </authorList>
    </citation>
    <scope>NUCLEOTIDE SEQUENCE</scope>
    <source>
        <strain evidence="3">CCMP1381</strain>
    </source>
</reference>
<dbReference type="EMBL" id="HBGS01042960">
    <property type="protein sequence ID" value="CAD9453761.1"/>
    <property type="molecule type" value="Transcribed_RNA"/>
</dbReference>
<dbReference type="Pfam" id="PF00271">
    <property type="entry name" value="Helicase_C"/>
    <property type="match status" value="1"/>
</dbReference>
<keyword evidence="1" id="KW-0378">Hydrolase</keyword>
<dbReference type="SUPFAM" id="SSF52540">
    <property type="entry name" value="P-loop containing nucleoside triphosphate hydrolases"/>
    <property type="match status" value="1"/>
</dbReference>